<dbReference type="PROSITE" id="PS50181">
    <property type="entry name" value="FBOX"/>
    <property type="match status" value="1"/>
</dbReference>
<feature type="region of interest" description="Disordered" evidence="1">
    <location>
        <begin position="500"/>
        <end position="573"/>
    </location>
</feature>
<feature type="domain" description="F-box" evidence="2">
    <location>
        <begin position="14"/>
        <end position="63"/>
    </location>
</feature>
<proteinExistence type="predicted"/>
<organism evidence="3 4">
    <name type="scientific">Periplaneta americana</name>
    <name type="common">American cockroach</name>
    <name type="synonym">Blatta americana</name>
    <dbReference type="NCBI Taxonomy" id="6978"/>
    <lineage>
        <taxon>Eukaryota</taxon>
        <taxon>Metazoa</taxon>
        <taxon>Ecdysozoa</taxon>
        <taxon>Arthropoda</taxon>
        <taxon>Hexapoda</taxon>
        <taxon>Insecta</taxon>
        <taxon>Pterygota</taxon>
        <taxon>Neoptera</taxon>
        <taxon>Polyneoptera</taxon>
        <taxon>Dictyoptera</taxon>
        <taxon>Blattodea</taxon>
        <taxon>Blattoidea</taxon>
        <taxon>Blattidae</taxon>
        <taxon>Blattinae</taxon>
        <taxon>Periplaneta</taxon>
    </lineage>
</organism>
<dbReference type="InterPro" id="IPR036047">
    <property type="entry name" value="F-box-like_dom_sf"/>
</dbReference>
<dbReference type="CDD" id="cd22110">
    <property type="entry name" value="F-box_FBXO42"/>
    <property type="match status" value="1"/>
</dbReference>
<dbReference type="PANTHER" id="PTHR46432:SF1">
    <property type="entry name" value="F-BOX ONLY PROTEIN 42"/>
    <property type="match status" value="1"/>
</dbReference>
<dbReference type="Pfam" id="PF12937">
    <property type="entry name" value="F-box-like"/>
    <property type="match status" value="1"/>
</dbReference>
<accession>A0ABQ8S375</accession>
<dbReference type="Pfam" id="PF13415">
    <property type="entry name" value="Beta-prop_FBX42"/>
    <property type="match status" value="1"/>
</dbReference>
<evidence type="ECO:0000313" key="4">
    <source>
        <dbReference type="Proteomes" id="UP001148838"/>
    </source>
</evidence>
<dbReference type="SUPFAM" id="SSF81383">
    <property type="entry name" value="F-box domain"/>
    <property type="match status" value="1"/>
</dbReference>
<feature type="region of interest" description="Disordered" evidence="1">
    <location>
        <begin position="425"/>
        <end position="484"/>
    </location>
</feature>
<dbReference type="Gene3D" id="2.120.10.80">
    <property type="entry name" value="Kelch-type beta propeller"/>
    <property type="match status" value="2"/>
</dbReference>
<evidence type="ECO:0000313" key="3">
    <source>
        <dbReference type="EMBL" id="KAJ4428300.1"/>
    </source>
</evidence>
<dbReference type="InterPro" id="IPR052821">
    <property type="entry name" value="F-box_only_SRC"/>
</dbReference>
<dbReference type="InterPro" id="IPR001810">
    <property type="entry name" value="F-box_dom"/>
</dbReference>
<keyword evidence="4" id="KW-1185">Reference proteome</keyword>
<dbReference type="Proteomes" id="UP001148838">
    <property type="component" value="Unassembled WGS sequence"/>
</dbReference>
<sequence length="695" mass="77134">MNSHAPVGSFIKFESTVDDLPDEVLEYILSLVAPYKDLQECALVCKRWHRSVKNVIRHAQKNLNRAISDFNIRWENITPAEMAPSITKRYSHSACRYENSMYVFGGCTSTSTTFNDLWRLDLNKRQWVRPLTMGTYPSPKACASIVCYKEALILFGGWTHPSPYPLHQAWRLFNELHVYGIVSNRWTCINTPTTPPAMAGHSATIQGEWMVVFGGLQKTNALLGQYGSSNDVWCFNLETQAWNKQATTDVKPHSRYGQSQISLDDKNILILGGCGGPNMVFSDVWLLSLTDPVWTWREVAVRNPQWAATHMWCHPACKIGQRVVIFSRSPVSTAPTFTYNAQWNTPSQLRISIANVWVPPREDDVVPADVVNRRTLNIQSIRLRVRPGKRHVLIRHFVRAVVETRSTIKDIKVDKALECLSEPRPVDRDLNVNGRRGTLSSRTLSAGNVPQPAVSTSSSSGEESDNEIPGPSCSRPSPEHRPHVNDHARVNQLNCPTKPLIASSFSDNENAGPSGLGMAAFRDPSPVLKPNASKNRQRQLESLRRMEERIRNLSKSGSGSSSGSSNGSSIPMQNVSAARSNPIASPNIMNTSPSPSPSKSQVIKNAMTMFVLDISHVLTDECYVEWLPIKPENISNGEPEEKILYTLVAGKGELIMFGGIQKDATSITSQAQLSSNVTNTVSNSLHFITAPRGII</sequence>
<dbReference type="InterPro" id="IPR015915">
    <property type="entry name" value="Kelch-typ_b-propeller"/>
</dbReference>
<feature type="compositionally biased region" description="Low complexity" evidence="1">
    <location>
        <begin position="554"/>
        <end position="569"/>
    </location>
</feature>
<dbReference type="Gene3D" id="1.20.1280.50">
    <property type="match status" value="1"/>
</dbReference>
<comment type="caution">
    <text evidence="3">The sequence shown here is derived from an EMBL/GenBank/DDBJ whole genome shotgun (WGS) entry which is preliminary data.</text>
</comment>
<name>A0ABQ8S375_PERAM</name>
<dbReference type="PANTHER" id="PTHR46432">
    <property type="entry name" value="F-BOX ONLY PROTEIN 42"/>
    <property type="match status" value="1"/>
</dbReference>
<reference evidence="3 4" key="1">
    <citation type="journal article" date="2022" name="Allergy">
        <title>Genome assembly and annotation of Periplaneta americana reveal a comprehensive cockroach allergen profile.</title>
        <authorList>
            <person name="Wang L."/>
            <person name="Xiong Q."/>
            <person name="Saelim N."/>
            <person name="Wang L."/>
            <person name="Nong W."/>
            <person name="Wan A.T."/>
            <person name="Shi M."/>
            <person name="Liu X."/>
            <person name="Cao Q."/>
            <person name="Hui J.H.L."/>
            <person name="Sookrung N."/>
            <person name="Leung T.F."/>
            <person name="Tungtrongchitr A."/>
            <person name="Tsui S.K.W."/>
        </authorList>
    </citation>
    <scope>NUCLEOTIDE SEQUENCE [LARGE SCALE GENOMIC DNA]</scope>
    <source>
        <strain evidence="3">PWHHKU_190912</strain>
    </source>
</reference>
<gene>
    <name evidence="3" type="ORF">ANN_24318</name>
</gene>
<dbReference type="EMBL" id="JAJSOF020000037">
    <property type="protein sequence ID" value="KAJ4428300.1"/>
    <property type="molecule type" value="Genomic_DNA"/>
</dbReference>
<feature type="compositionally biased region" description="Polar residues" evidence="1">
    <location>
        <begin position="438"/>
        <end position="448"/>
    </location>
</feature>
<evidence type="ECO:0000259" key="2">
    <source>
        <dbReference type="PROSITE" id="PS50181"/>
    </source>
</evidence>
<dbReference type="SUPFAM" id="SSF117281">
    <property type="entry name" value="Kelch motif"/>
    <property type="match status" value="1"/>
</dbReference>
<protein>
    <recommendedName>
        <fullName evidence="2">F-box domain-containing protein</fullName>
    </recommendedName>
</protein>
<evidence type="ECO:0000256" key="1">
    <source>
        <dbReference type="SAM" id="MobiDB-lite"/>
    </source>
</evidence>
<feature type="compositionally biased region" description="Basic and acidic residues" evidence="1">
    <location>
        <begin position="538"/>
        <end position="551"/>
    </location>
</feature>
<dbReference type="SMART" id="SM00256">
    <property type="entry name" value="FBOX"/>
    <property type="match status" value="1"/>
</dbReference>